<feature type="transmembrane region" description="Helical" evidence="2">
    <location>
        <begin position="41"/>
        <end position="60"/>
    </location>
</feature>
<feature type="transmembrane region" description="Helical" evidence="2">
    <location>
        <begin position="210"/>
        <end position="231"/>
    </location>
</feature>
<dbReference type="PANTHER" id="PTHR22911">
    <property type="entry name" value="ACYL-MALONYL CONDENSING ENZYME-RELATED"/>
    <property type="match status" value="1"/>
</dbReference>
<feature type="transmembrane region" description="Helical" evidence="2">
    <location>
        <begin position="72"/>
        <end position="91"/>
    </location>
</feature>
<dbReference type="Proteomes" id="UP000652760">
    <property type="component" value="Unassembled WGS sequence"/>
</dbReference>
<feature type="domain" description="EamA" evidence="3">
    <location>
        <begin position="179"/>
        <end position="307"/>
    </location>
</feature>
<dbReference type="Pfam" id="PF00892">
    <property type="entry name" value="EamA"/>
    <property type="match status" value="2"/>
</dbReference>
<proteinExistence type="predicted"/>
<feature type="transmembrane region" description="Helical" evidence="2">
    <location>
        <begin position="129"/>
        <end position="148"/>
    </location>
</feature>
<evidence type="ECO:0000313" key="4">
    <source>
        <dbReference type="EMBL" id="MBK1841124.1"/>
    </source>
</evidence>
<accession>A0ABS1FCI3</accession>
<dbReference type="EMBL" id="JAENHM010000073">
    <property type="protein sequence ID" value="MBK1841124.1"/>
    <property type="molecule type" value="Genomic_DNA"/>
</dbReference>
<dbReference type="RefSeq" id="WP_200197825.1">
    <property type="nucleotide sequence ID" value="NZ_JAENHM010000073.1"/>
</dbReference>
<feature type="domain" description="EamA" evidence="3">
    <location>
        <begin position="39"/>
        <end position="170"/>
    </location>
</feature>
<keyword evidence="2" id="KW-0472">Membrane</keyword>
<feature type="transmembrane region" description="Helical" evidence="2">
    <location>
        <begin position="103"/>
        <end position="123"/>
    </location>
</feature>
<feature type="region of interest" description="Disordered" evidence="1">
    <location>
        <begin position="1"/>
        <end position="21"/>
    </location>
</feature>
<dbReference type="PANTHER" id="PTHR22911:SF103">
    <property type="entry name" value="BLR2811 PROTEIN"/>
    <property type="match status" value="1"/>
</dbReference>
<evidence type="ECO:0000259" key="3">
    <source>
        <dbReference type="Pfam" id="PF00892"/>
    </source>
</evidence>
<comment type="caution">
    <text evidence="4">The sequence shown here is derived from an EMBL/GenBank/DDBJ whole genome shotgun (WGS) entry which is preliminary data.</text>
</comment>
<keyword evidence="5" id="KW-1185">Reference proteome</keyword>
<feature type="transmembrane region" description="Helical" evidence="2">
    <location>
        <begin position="155"/>
        <end position="173"/>
    </location>
</feature>
<keyword evidence="2" id="KW-0812">Transmembrane</keyword>
<sequence>MSTGETTSDAGTPAAAGDAAQVGLSSAERSLAERRSGRTGIFWMMLTTLLFVSQDATIRVLTKSYPVMEVAWARFSVHMLLVGIVVAWRSPHLMVSHRLPLQLVRSCLLLATTLFAILALRSIPFAEVQAIAAAVPVLITALSVPLLGEKVGWRRWVGVLAGMAGALIIVGPVGGTFQWALALPLAAAFCNALYQIATRKLKSADSPTTTIFYTGMAGTLVCTLALPFNWVTPDLTAAALMVLLGTLGGISHFCLIRAYSAAPAATVAPFGYTTLVWAAVYSLMLFGEDLRLSTILGTAVIVGSGVYIFYREQMRSRQAS</sequence>
<dbReference type="Gene3D" id="1.10.3730.20">
    <property type="match status" value="2"/>
</dbReference>
<dbReference type="SUPFAM" id="SSF103481">
    <property type="entry name" value="Multidrug resistance efflux transporter EmrE"/>
    <property type="match status" value="2"/>
</dbReference>
<keyword evidence="2" id="KW-1133">Transmembrane helix</keyword>
<feature type="transmembrane region" description="Helical" evidence="2">
    <location>
        <begin position="237"/>
        <end position="255"/>
    </location>
</feature>
<reference evidence="5" key="1">
    <citation type="submission" date="2021-01" db="EMBL/GenBank/DDBJ databases">
        <title>Genome public.</title>
        <authorList>
            <person name="Liu C."/>
            <person name="Sun Q."/>
        </authorList>
    </citation>
    <scope>NUCLEOTIDE SEQUENCE [LARGE SCALE GENOMIC DNA]</scope>
    <source>
        <strain evidence="5">YIM B02556</strain>
    </source>
</reference>
<name>A0ABS1FCI3_9PROT</name>
<feature type="transmembrane region" description="Helical" evidence="2">
    <location>
        <begin position="179"/>
        <end position="198"/>
    </location>
</feature>
<evidence type="ECO:0000256" key="2">
    <source>
        <dbReference type="SAM" id="Phobius"/>
    </source>
</evidence>
<feature type="transmembrane region" description="Helical" evidence="2">
    <location>
        <begin position="292"/>
        <end position="310"/>
    </location>
</feature>
<evidence type="ECO:0000256" key="1">
    <source>
        <dbReference type="SAM" id="MobiDB-lite"/>
    </source>
</evidence>
<gene>
    <name evidence="4" type="ORF">JHL17_27355</name>
</gene>
<feature type="transmembrane region" description="Helical" evidence="2">
    <location>
        <begin position="267"/>
        <end position="286"/>
    </location>
</feature>
<dbReference type="InterPro" id="IPR000620">
    <property type="entry name" value="EamA_dom"/>
</dbReference>
<evidence type="ECO:0000313" key="5">
    <source>
        <dbReference type="Proteomes" id="UP000652760"/>
    </source>
</evidence>
<dbReference type="InterPro" id="IPR037185">
    <property type="entry name" value="EmrE-like"/>
</dbReference>
<organism evidence="4 5">
    <name type="scientific">Azospirillum endophyticum</name>
    <dbReference type="NCBI Taxonomy" id="2800326"/>
    <lineage>
        <taxon>Bacteria</taxon>
        <taxon>Pseudomonadati</taxon>
        <taxon>Pseudomonadota</taxon>
        <taxon>Alphaproteobacteria</taxon>
        <taxon>Rhodospirillales</taxon>
        <taxon>Azospirillaceae</taxon>
        <taxon>Azospirillum</taxon>
    </lineage>
</organism>
<protein>
    <submittedName>
        <fullName evidence="4">DMT family transporter</fullName>
    </submittedName>
</protein>